<feature type="domain" description="Luciferase-like" evidence="2">
    <location>
        <begin position="10"/>
        <end position="262"/>
    </location>
</feature>
<gene>
    <name evidence="3" type="ORF">METZ01_LOCUS237492</name>
</gene>
<reference evidence="3" key="1">
    <citation type="submission" date="2018-05" db="EMBL/GenBank/DDBJ databases">
        <authorList>
            <person name="Lanie J.A."/>
            <person name="Ng W.-L."/>
            <person name="Kazmierczak K.M."/>
            <person name="Andrzejewski T.M."/>
            <person name="Davidsen T.M."/>
            <person name="Wayne K.J."/>
            <person name="Tettelin H."/>
            <person name="Glass J.I."/>
            <person name="Rusch D."/>
            <person name="Podicherti R."/>
            <person name="Tsui H.-C.T."/>
            <person name="Winkler M.E."/>
        </authorList>
    </citation>
    <scope>NUCLEOTIDE SEQUENCE</scope>
</reference>
<dbReference type="PANTHER" id="PTHR43244">
    <property type="match status" value="1"/>
</dbReference>
<dbReference type="SUPFAM" id="SSF51679">
    <property type="entry name" value="Bacterial luciferase-like"/>
    <property type="match status" value="1"/>
</dbReference>
<dbReference type="InterPro" id="IPR011251">
    <property type="entry name" value="Luciferase-like_dom"/>
</dbReference>
<dbReference type="CDD" id="cd01097">
    <property type="entry name" value="Tetrahydromethanopterin_reductase"/>
    <property type="match status" value="1"/>
</dbReference>
<dbReference type="InterPro" id="IPR050564">
    <property type="entry name" value="F420-G6PD/mer"/>
</dbReference>
<protein>
    <recommendedName>
        <fullName evidence="2">Luciferase-like domain-containing protein</fullName>
    </recommendedName>
</protein>
<dbReference type="AlphaFoldDB" id="A0A382HBC7"/>
<dbReference type="Gene3D" id="3.20.20.30">
    <property type="entry name" value="Luciferase-like domain"/>
    <property type="match status" value="1"/>
</dbReference>
<evidence type="ECO:0000256" key="1">
    <source>
        <dbReference type="ARBA" id="ARBA00023002"/>
    </source>
</evidence>
<keyword evidence="1" id="KW-0560">Oxidoreductase</keyword>
<dbReference type="PANTHER" id="PTHR43244:SF1">
    <property type="entry name" value="5,10-METHYLENETETRAHYDROMETHANOPTERIN REDUCTASE"/>
    <property type="match status" value="1"/>
</dbReference>
<accession>A0A382HBC7</accession>
<dbReference type="GO" id="GO:0016705">
    <property type="term" value="F:oxidoreductase activity, acting on paired donors, with incorporation or reduction of molecular oxygen"/>
    <property type="evidence" value="ECO:0007669"/>
    <property type="project" value="InterPro"/>
</dbReference>
<dbReference type="InterPro" id="IPR036661">
    <property type="entry name" value="Luciferase-like_sf"/>
</dbReference>
<evidence type="ECO:0000259" key="2">
    <source>
        <dbReference type="Pfam" id="PF00296"/>
    </source>
</evidence>
<proteinExistence type="predicted"/>
<dbReference type="Pfam" id="PF00296">
    <property type="entry name" value="Bac_luciferase"/>
    <property type="match status" value="1"/>
</dbReference>
<name>A0A382HBC7_9ZZZZ</name>
<evidence type="ECO:0000313" key="3">
    <source>
        <dbReference type="EMBL" id="SVB84638.1"/>
    </source>
</evidence>
<sequence>MLETTPQKPRIGVLLPTRGLLMEGNQPDDIEEVLVMAEEAEQAGLDSVWLGDSLTAKPRLEPLTTLSALAVRTSKVRLGTAVMLGALRHPVSLAHTASTADMISRGRLVLGMGVGGAFNEAQRQEWKNVGVDSRHRAGRFEELVKIFKPLTRGEMVTFEGEHFWVKDVSIKPVSPQPTGVPVLIAAHGRSKLERQYKRVLLGDGAISISDSPQEYADALGRIRFHAENAGIGYESIEKTFYMTVNISDNRKEAFNEADRFLNMYYGMNIWGERWGPWGPPEEVAHCANSYLSAGANTIIFRFASFNQRQQMDLFLNDVVPYL</sequence>
<organism evidence="3">
    <name type="scientific">marine metagenome</name>
    <dbReference type="NCBI Taxonomy" id="408172"/>
    <lineage>
        <taxon>unclassified sequences</taxon>
        <taxon>metagenomes</taxon>
        <taxon>ecological metagenomes</taxon>
    </lineage>
</organism>
<dbReference type="EMBL" id="UINC01060286">
    <property type="protein sequence ID" value="SVB84638.1"/>
    <property type="molecule type" value="Genomic_DNA"/>
</dbReference>